<dbReference type="InParanoid" id="A0A2P5HX28"/>
<keyword evidence="2" id="KW-1185">Reference proteome</keyword>
<dbReference type="AlphaFoldDB" id="A0A2P5HX28"/>
<organism evidence="1 2">
    <name type="scientific">Diaporthe helianthi</name>
    <dbReference type="NCBI Taxonomy" id="158607"/>
    <lineage>
        <taxon>Eukaryota</taxon>
        <taxon>Fungi</taxon>
        <taxon>Dikarya</taxon>
        <taxon>Ascomycota</taxon>
        <taxon>Pezizomycotina</taxon>
        <taxon>Sordariomycetes</taxon>
        <taxon>Sordariomycetidae</taxon>
        <taxon>Diaporthales</taxon>
        <taxon>Diaporthaceae</taxon>
        <taxon>Diaporthe</taxon>
    </lineage>
</organism>
<evidence type="ECO:0000313" key="1">
    <source>
        <dbReference type="EMBL" id="POS74805.1"/>
    </source>
</evidence>
<sequence length="75" mass="8845">MDEKVDLSDIDPDFRSCWQQAEDLARACDEEMAETAWQRKRPGRVTRNLVRVLLMTRSLSEMLPHLWAIRSLQKT</sequence>
<reference evidence="1" key="1">
    <citation type="submission" date="2017-09" db="EMBL/GenBank/DDBJ databases">
        <title>Polyketide synthases of a Diaporthe helianthi virulent isolate.</title>
        <authorList>
            <person name="Baroncelli R."/>
        </authorList>
    </citation>
    <scope>NUCLEOTIDE SEQUENCE [LARGE SCALE GENOMIC DNA]</scope>
    <source>
        <strain evidence="1">7/96</strain>
    </source>
</reference>
<comment type="caution">
    <text evidence="1">The sequence shown here is derived from an EMBL/GenBank/DDBJ whole genome shotgun (WGS) entry which is preliminary data.</text>
</comment>
<proteinExistence type="predicted"/>
<accession>A0A2P5HX28</accession>
<name>A0A2P5HX28_DIAHE</name>
<gene>
    <name evidence="1" type="ORF">DHEL01_v206803</name>
</gene>
<dbReference type="Proteomes" id="UP000094444">
    <property type="component" value="Unassembled WGS sequence"/>
</dbReference>
<evidence type="ECO:0000313" key="2">
    <source>
        <dbReference type="Proteomes" id="UP000094444"/>
    </source>
</evidence>
<protein>
    <submittedName>
        <fullName evidence="1">Uncharacterized protein</fullName>
    </submittedName>
</protein>
<dbReference type="EMBL" id="MAVT02000574">
    <property type="protein sequence ID" value="POS74805.1"/>
    <property type="molecule type" value="Genomic_DNA"/>
</dbReference>